<evidence type="ECO:0000313" key="5">
    <source>
        <dbReference type="Proteomes" id="UP000192478"/>
    </source>
</evidence>
<dbReference type="EMBL" id="CP017603">
    <property type="protein sequence ID" value="AOY76323.1"/>
    <property type="molecule type" value="Genomic_DNA"/>
</dbReference>
<keyword evidence="1" id="KW-0812">Transmembrane</keyword>
<name>A0AAC9WFB5_9CLOT</name>
<reference evidence="3 5" key="2">
    <citation type="submission" date="2017-03" db="EMBL/GenBank/DDBJ databases">
        <title>Complete sequence of Clostridium formicaceticum DSM 92.</title>
        <authorList>
            <person name="Poehlein A."/>
            <person name="Karl M."/>
            <person name="Bengelsdorf F.R."/>
            <person name="Duerre P."/>
            <person name="Daniel R."/>
        </authorList>
    </citation>
    <scope>NUCLEOTIDE SEQUENCE [LARGE SCALE GENOMIC DNA]</scope>
    <source>
        <strain evidence="3 5">DSM 92</strain>
    </source>
</reference>
<protein>
    <recommendedName>
        <fullName evidence="6">Aminodeoxychorismate lyase</fullName>
    </recommendedName>
</protein>
<reference evidence="2 4" key="1">
    <citation type="submission" date="2016-10" db="EMBL/GenBank/DDBJ databases">
        <title>Complete Genome Sequence of Acetogen Clostridium formicoaceticum ATCC 27076.</title>
        <authorList>
            <person name="Bao T."/>
            <person name="Cheng C."/>
            <person name="Zhao J."/>
            <person name="Yang S.-T."/>
            <person name="Wang J."/>
            <person name="Wang M."/>
        </authorList>
    </citation>
    <scope>NUCLEOTIDE SEQUENCE [LARGE SCALE GENOMIC DNA]</scope>
    <source>
        <strain evidence="2 4">ATCC 27076</strain>
    </source>
</reference>
<keyword evidence="1" id="KW-0472">Membrane</keyword>
<evidence type="ECO:0000313" key="3">
    <source>
        <dbReference type="EMBL" id="ARE86712.1"/>
    </source>
</evidence>
<evidence type="ECO:0008006" key="6">
    <source>
        <dbReference type="Google" id="ProtNLM"/>
    </source>
</evidence>
<evidence type="ECO:0000313" key="4">
    <source>
        <dbReference type="Proteomes" id="UP000177894"/>
    </source>
</evidence>
<dbReference type="Proteomes" id="UP000192478">
    <property type="component" value="Chromosome"/>
</dbReference>
<organism evidence="3 5">
    <name type="scientific">Clostridium formicaceticum</name>
    <dbReference type="NCBI Taxonomy" id="1497"/>
    <lineage>
        <taxon>Bacteria</taxon>
        <taxon>Bacillati</taxon>
        <taxon>Bacillota</taxon>
        <taxon>Clostridia</taxon>
        <taxon>Eubacteriales</taxon>
        <taxon>Clostridiaceae</taxon>
        <taxon>Clostridium</taxon>
    </lineage>
</organism>
<sequence>MEKLKDLLHDFSDVFIAGIIASLMFGVVVFSLGDWFNTNSTAIAIDPLLEVHQQELAEKFSEEANTEANEEDAADEKDLVEVTVTEDKVITVPSGTPASGIATILLDNGLIENTNDFIKTAEELDLLLKLKSGTFTISANADLKDIVRIIAGDR</sequence>
<evidence type="ECO:0000256" key="1">
    <source>
        <dbReference type="SAM" id="Phobius"/>
    </source>
</evidence>
<dbReference type="Proteomes" id="UP000177894">
    <property type="component" value="Chromosome"/>
</dbReference>
<keyword evidence="4" id="KW-1185">Reference proteome</keyword>
<dbReference type="KEGG" id="cfm:BJL90_10660"/>
<accession>A0AAC9WFB5</accession>
<feature type="transmembrane region" description="Helical" evidence="1">
    <location>
        <begin position="14"/>
        <end position="33"/>
    </location>
</feature>
<dbReference type="RefSeq" id="WP_070967659.1">
    <property type="nucleotide sequence ID" value="NZ_CP017603.1"/>
</dbReference>
<dbReference type="AlphaFoldDB" id="A0AAC9WFB5"/>
<keyword evidence="1" id="KW-1133">Transmembrane helix</keyword>
<proteinExistence type="predicted"/>
<dbReference type="Gene3D" id="3.30.1490.480">
    <property type="entry name" value="Endolytic murein transglycosylase"/>
    <property type="match status" value="1"/>
</dbReference>
<evidence type="ECO:0000313" key="2">
    <source>
        <dbReference type="EMBL" id="AOY76323.1"/>
    </source>
</evidence>
<gene>
    <name evidence="2" type="ORF">BJL90_10660</name>
    <name evidence="3" type="ORF">CLFO_10390</name>
</gene>
<dbReference type="EMBL" id="CP020559">
    <property type="protein sequence ID" value="ARE86712.1"/>
    <property type="molecule type" value="Genomic_DNA"/>
</dbReference>